<sequence length="54" mass="6035">VCILQDFVPRCYGVMWREKEPGKTRCTREEDPSPAGLPNRGLHSDFSPPISSAC</sequence>
<proteinExistence type="predicted"/>
<organism evidence="2 3">
    <name type="scientific">Pleurodeles waltl</name>
    <name type="common">Iberian ribbed newt</name>
    <dbReference type="NCBI Taxonomy" id="8319"/>
    <lineage>
        <taxon>Eukaryota</taxon>
        <taxon>Metazoa</taxon>
        <taxon>Chordata</taxon>
        <taxon>Craniata</taxon>
        <taxon>Vertebrata</taxon>
        <taxon>Euteleostomi</taxon>
        <taxon>Amphibia</taxon>
        <taxon>Batrachia</taxon>
        <taxon>Caudata</taxon>
        <taxon>Salamandroidea</taxon>
        <taxon>Salamandridae</taxon>
        <taxon>Pleurodelinae</taxon>
        <taxon>Pleurodeles</taxon>
    </lineage>
</organism>
<protein>
    <submittedName>
        <fullName evidence="2">Uncharacterized protein</fullName>
    </submittedName>
</protein>
<dbReference type="Proteomes" id="UP001066276">
    <property type="component" value="Chromosome 4_1"/>
</dbReference>
<evidence type="ECO:0000256" key="1">
    <source>
        <dbReference type="SAM" id="MobiDB-lite"/>
    </source>
</evidence>
<evidence type="ECO:0000313" key="3">
    <source>
        <dbReference type="Proteomes" id="UP001066276"/>
    </source>
</evidence>
<feature type="non-terminal residue" evidence="2">
    <location>
        <position position="1"/>
    </location>
</feature>
<name>A0AAV7T7K0_PLEWA</name>
<feature type="region of interest" description="Disordered" evidence="1">
    <location>
        <begin position="22"/>
        <end position="54"/>
    </location>
</feature>
<gene>
    <name evidence="2" type="ORF">NDU88_004412</name>
</gene>
<accession>A0AAV7T7K0</accession>
<feature type="non-terminal residue" evidence="2">
    <location>
        <position position="54"/>
    </location>
</feature>
<dbReference type="EMBL" id="JANPWB010000007">
    <property type="protein sequence ID" value="KAJ1172567.1"/>
    <property type="molecule type" value="Genomic_DNA"/>
</dbReference>
<comment type="caution">
    <text evidence="2">The sequence shown here is derived from an EMBL/GenBank/DDBJ whole genome shotgun (WGS) entry which is preliminary data.</text>
</comment>
<reference evidence="2" key="1">
    <citation type="journal article" date="2022" name="bioRxiv">
        <title>Sequencing and chromosome-scale assembly of the giantPleurodeles waltlgenome.</title>
        <authorList>
            <person name="Brown T."/>
            <person name="Elewa A."/>
            <person name="Iarovenko S."/>
            <person name="Subramanian E."/>
            <person name="Araus A.J."/>
            <person name="Petzold A."/>
            <person name="Susuki M."/>
            <person name="Suzuki K.-i.T."/>
            <person name="Hayashi T."/>
            <person name="Toyoda A."/>
            <person name="Oliveira C."/>
            <person name="Osipova E."/>
            <person name="Leigh N.D."/>
            <person name="Simon A."/>
            <person name="Yun M.H."/>
        </authorList>
    </citation>
    <scope>NUCLEOTIDE SEQUENCE</scope>
    <source>
        <strain evidence="2">20211129_DDA</strain>
        <tissue evidence="2">Liver</tissue>
    </source>
</reference>
<dbReference type="AlphaFoldDB" id="A0AAV7T7K0"/>
<keyword evidence="3" id="KW-1185">Reference proteome</keyword>
<feature type="compositionally biased region" description="Basic and acidic residues" evidence="1">
    <location>
        <begin position="22"/>
        <end position="31"/>
    </location>
</feature>
<evidence type="ECO:0000313" key="2">
    <source>
        <dbReference type="EMBL" id="KAJ1172567.1"/>
    </source>
</evidence>